<dbReference type="AlphaFoldDB" id="A0AA35R794"/>
<protein>
    <submittedName>
        <fullName evidence="2">Uncharacterized protein</fullName>
    </submittedName>
</protein>
<accession>A0AA35R794</accession>
<name>A0AA35R794_GEOBA</name>
<reference evidence="2" key="1">
    <citation type="submission" date="2023-03" db="EMBL/GenBank/DDBJ databases">
        <authorList>
            <person name="Steffen K."/>
            <person name="Cardenas P."/>
        </authorList>
    </citation>
    <scope>NUCLEOTIDE SEQUENCE</scope>
</reference>
<feature type="compositionally biased region" description="Low complexity" evidence="1">
    <location>
        <begin position="14"/>
        <end position="62"/>
    </location>
</feature>
<proteinExistence type="predicted"/>
<evidence type="ECO:0000256" key="1">
    <source>
        <dbReference type="SAM" id="MobiDB-lite"/>
    </source>
</evidence>
<dbReference type="EMBL" id="CASHTH010000628">
    <property type="protein sequence ID" value="CAI8005707.1"/>
    <property type="molecule type" value="Genomic_DNA"/>
</dbReference>
<feature type="non-terminal residue" evidence="2">
    <location>
        <position position="1"/>
    </location>
</feature>
<feature type="region of interest" description="Disordered" evidence="1">
    <location>
        <begin position="1"/>
        <end position="62"/>
    </location>
</feature>
<comment type="caution">
    <text evidence="2">The sequence shown here is derived from an EMBL/GenBank/DDBJ whole genome shotgun (WGS) entry which is preliminary data.</text>
</comment>
<evidence type="ECO:0000313" key="3">
    <source>
        <dbReference type="Proteomes" id="UP001174909"/>
    </source>
</evidence>
<gene>
    <name evidence="2" type="ORF">GBAR_LOCUS4364</name>
</gene>
<organism evidence="2 3">
    <name type="scientific">Geodia barretti</name>
    <name type="common">Barrett's horny sponge</name>
    <dbReference type="NCBI Taxonomy" id="519541"/>
    <lineage>
        <taxon>Eukaryota</taxon>
        <taxon>Metazoa</taxon>
        <taxon>Porifera</taxon>
        <taxon>Demospongiae</taxon>
        <taxon>Heteroscleromorpha</taxon>
        <taxon>Tetractinellida</taxon>
        <taxon>Astrophorina</taxon>
        <taxon>Geodiidae</taxon>
        <taxon>Geodia</taxon>
    </lineage>
</organism>
<keyword evidence="3" id="KW-1185">Reference proteome</keyword>
<evidence type="ECO:0000313" key="2">
    <source>
        <dbReference type="EMBL" id="CAI8005707.1"/>
    </source>
</evidence>
<sequence length="104" mass="10012">SSTGPTPFFPTRPTPSSSTGPTPSSSTGPTPSPPSTAQTVAPSPSSTSSPPTSSKSTSSNHSAVIGGAVGASLAALLTVSVGLQWSTPAAEVGIVTTSAEYNVP</sequence>
<dbReference type="Proteomes" id="UP001174909">
    <property type="component" value="Unassembled WGS sequence"/>
</dbReference>